<keyword evidence="2" id="KW-1185">Reference proteome</keyword>
<proteinExistence type="predicted"/>
<comment type="caution">
    <text evidence="1">The sequence shown here is derived from an EMBL/GenBank/DDBJ whole genome shotgun (WGS) entry which is preliminary data.</text>
</comment>
<name>A0A495A943_9MICC</name>
<accession>A0A495A943</accession>
<protein>
    <submittedName>
        <fullName evidence="1">Uncharacterized protein</fullName>
    </submittedName>
</protein>
<sequence>MFNEYGCSWPFWGEDGLLNEEDFQLPPDLTADILAWTRNFNQHFDYEKGWPTAEQREAHRREGERLAGRVQDAVGPGVTIHLNMWEANVDEPRLPWWRRVFRSRAERA</sequence>
<reference evidence="1 2" key="1">
    <citation type="submission" date="2018-10" db="EMBL/GenBank/DDBJ databases">
        <title>Kocuria tytouropygialis sp. nov., isolated from the uropygial gland of an American barn owl (Tyto furcata).</title>
        <authorList>
            <person name="Braun M.S."/>
            <person name="Wang E."/>
            <person name="Zimmermann S."/>
            <person name="Wagner H."/>
            <person name="Wink M."/>
        </authorList>
    </citation>
    <scope>NUCLEOTIDE SEQUENCE [LARGE SCALE GENOMIC DNA]</scope>
    <source>
        <strain evidence="1 2">442</strain>
    </source>
</reference>
<evidence type="ECO:0000313" key="2">
    <source>
        <dbReference type="Proteomes" id="UP000249516"/>
    </source>
</evidence>
<gene>
    <name evidence="1" type="ORF">C1C97_007055</name>
</gene>
<dbReference type="AlphaFoldDB" id="A0A495A943"/>
<dbReference type="OrthoDB" id="4409815at2"/>
<dbReference type="Proteomes" id="UP000249516">
    <property type="component" value="Unassembled WGS sequence"/>
</dbReference>
<evidence type="ECO:0000313" key="1">
    <source>
        <dbReference type="EMBL" id="RKQ35027.1"/>
    </source>
</evidence>
<organism evidence="1 2">
    <name type="scientific">Kocuria tytonis</name>
    <dbReference type="NCBI Taxonomy" id="2054280"/>
    <lineage>
        <taxon>Bacteria</taxon>
        <taxon>Bacillati</taxon>
        <taxon>Actinomycetota</taxon>
        <taxon>Actinomycetes</taxon>
        <taxon>Micrococcales</taxon>
        <taxon>Micrococcaceae</taxon>
        <taxon>Kocuria</taxon>
    </lineage>
</organism>
<dbReference type="EMBL" id="PNJG02000002">
    <property type="protein sequence ID" value="RKQ35027.1"/>
    <property type="molecule type" value="Genomic_DNA"/>
</dbReference>